<dbReference type="InterPro" id="IPR001594">
    <property type="entry name" value="Palmitoyltrfase_DHHC"/>
</dbReference>
<organism evidence="9 10">
    <name type="scientific">Entamoeba invadens IP1</name>
    <dbReference type="NCBI Taxonomy" id="370355"/>
    <lineage>
        <taxon>Eukaryota</taxon>
        <taxon>Amoebozoa</taxon>
        <taxon>Evosea</taxon>
        <taxon>Archamoebae</taxon>
        <taxon>Mastigamoebida</taxon>
        <taxon>Entamoebidae</taxon>
        <taxon>Entamoeba</taxon>
    </lineage>
</organism>
<proteinExistence type="inferred from homology"/>
<comment type="subcellular location">
    <subcellularLocation>
        <location evidence="1">Membrane</location>
        <topology evidence="1">Multi-pass membrane protein</topology>
    </subcellularLocation>
</comment>
<dbReference type="InterPro" id="IPR039859">
    <property type="entry name" value="PFA4/ZDH16/20/ERF2-like"/>
</dbReference>
<evidence type="ECO:0000256" key="3">
    <source>
        <dbReference type="ARBA" id="ARBA00022692"/>
    </source>
</evidence>
<reference evidence="9 10" key="1">
    <citation type="submission" date="2012-10" db="EMBL/GenBank/DDBJ databases">
        <authorList>
            <person name="Zafar N."/>
            <person name="Inman J."/>
            <person name="Hall N."/>
            <person name="Lorenzi H."/>
            <person name="Caler E."/>
        </authorList>
    </citation>
    <scope>NUCLEOTIDE SEQUENCE [LARGE SCALE GENOMIC DNA]</scope>
    <source>
        <strain evidence="9 10">IP1</strain>
    </source>
</reference>
<dbReference type="PROSITE" id="PS50216">
    <property type="entry name" value="DHHC"/>
    <property type="match status" value="1"/>
</dbReference>
<evidence type="ECO:0000256" key="1">
    <source>
        <dbReference type="ARBA" id="ARBA00004141"/>
    </source>
</evidence>
<comment type="similarity">
    <text evidence="7">Belongs to the DHHC palmitoyltransferase family.</text>
</comment>
<dbReference type="RefSeq" id="XP_004261515.1">
    <property type="nucleotide sequence ID" value="XM_004261467.1"/>
</dbReference>
<keyword evidence="5 7" id="KW-0472">Membrane</keyword>
<dbReference type="VEuPathDB" id="AmoebaDB:EIN_341120"/>
<evidence type="ECO:0000256" key="2">
    <source>
        <dbReference type="ARBA" id="ARBA00022679"/>
    </source>
</evidence>
<dbReference type="KEGG" id="eiv:EIN_341120"/>
<evidence type="ECO:0000313" key="10">
    <source>
        <dbReference type="Proteomes" id="UP000014680"/>
    </source>
</evidence>
<accession>A0A0A1UDS4</accession>
<dbReference type="EC" id="2.3.1.225" evidence="7"/>
<evidence type="ECO:0000256" key="6">
    <source>
        <dbReference type="ARBA" id="ARBA00023315"/>
    </source>
</evidence>
<dbReference type="GO" id="GO:0016020">
    <property type="term" value="C:membrane"/>
    <property type="evidence" value="ECO:0007669"/>
    <property type="project" value="UniProtKB-SubCell"/>
</dbReference>
<keyword evidence="2 7" id="KW-0808">Transferase</keyword>
<keyword evidence="10" id="KW-1185">Reference proteome</keyword>
<feature type="transmembrane region" description="Helical" evidence="7">
    <location>
        <begin position="173"/>
        <end position="199"/>
    </location>
</feature>
<name>A0A0A1UDS4_ENTIV</name>
<comment type="domain">
    <text evidence="7">The DHHC domain is required for palmitoyltransferase activity.</text>
</comment>
<dbReference type="Pfam" id="PF01529">
    <property type="entry name" value="DHHC"/>
    <property type="match status" value="1"/>
</dbReference>
<dbReference type="Proteomes" id="UP000014680">
    <property type="component" value="Unassembled WGS sequence"/>
</dbReference>
<feature type="transmembrane region" description="Helical" evidence="7">
    <location>
        <begin position="12"/>
        <end position="35"/>
    </location>
</feature>
<evidence type="ECO:0000259" key="8">
    <source>
        <dbReference type="Pfam" id="PF01529"/>
    </source>
</evidence>
<dbReference type="GO" id="GO:0019706">
    <property type="term" value="F:protein-cysteine S-palmitoyltransferase activity"/>
    <property type="evidence" value="ECO:0007669"/>
    <property type="project" value="UniProtKB-EC"/>
</dbReference>
<dbReference type="AlphaFoldDB" id="A0A0A1UDS4"/>
<keyword evidence="6 7" id="KW-0012">Acyltransferase</keyword>
<feature type="domain" description="Palmitoyltransferase DHHC" evidence="8">
    <location>
        <begin position="88"/>
        <end position="207"/>
    </location>
</feature>
<sequence>MGSDFVPHHTEYVRYKVIAVTILTFIFALTLSLFVAQNVFLGIDTMYVAMVFYILCYIPPISLTIWSYYRTVFTDVWLPNDIDTQQGFRKCKRCHHNKPERTHHCSQCKACVLKMDHHCPWLGTCVGYRNHKFFVLFLVYAFITSLIVMIFSASFAINFFVRNNSFDLRSVPDIFQFFVGTIFIFSSGSMLCVQVPIVLTNTTTIDRDSFYICSTQASRQANQYDLGTANNIKMFFGKNFLKAIVPIFSTEGDGMHWTKNTEYVQIDEEQNE</sequence>
<evidence type="ECO:0000256" key="4">
    <source>
        <dbReference type="ARBA" id="ARBA00022989"/>
    </source>
</evidence>
<dbReference type="OrthoDB" id="331948at2759"/>
<evidence type="ECO:0000256" key="7">
    <source>
        <dbReference type="RuleBase" id="RU079119"/>
    </source>
</evidence>
<dbReference type="EMBL" id="KB206175">
    <property type="protein sequence ID" value="ELP94744.1"/>
    <property type="molecule type" value="Genomic_DNA"/>
</dbReference>
<dbReference type="GeneID" id="14893748"/>
<dbReference type="OMA" id="HWVKERC"/>
<feature type="transmembrane region" description="Helical" evidence="7">
    <location>
        <begin position="47"/>
        <end position="69"/>
    </location>
</feature>
<gene>
    <name evidence="9" type="ORF">EIN_341120</name>
</gene>
<evidence type="ECO:0000313" key="9">
    <source>
        <dbReference type="EMBL" id="ELP94744.1"/>
    </source>
</evidence>
<keyword evidence="4 7" id="KW-1133">Transmembrane helix</keyword>
<protein>
    <recommendedName>
        <fullName evidence="7">Palmitoyltransferase</fullName>
        <ecNumber evidence="7">2.3.1.225</ecNumber>
    </recommendedName>
</protein>
<dbReference type="PANTHER" id="PTHR12246">
    <property type="entry name" value="PALMITOYLTRANSFERASE ZDHHC16"/>
    <property type="match status" value="1"/>
</dbReference>
<evidence type="ECO:0000256" key="5">
    <source>
        <dbReference type="ARBA" id="ARBA00023136"/>
    </source>
</evidence>
<comment type="catalytic activity">
    <reaction evidence="7">
        <text>L-cysteinyl-[protein] + hexadecanoyl-CoA = S-hexadecanoyl-L-cysteinyl-[protein] + CoA</text>
        <dbReference type="Rhea" id="RHEA:36683"/>
        <dbReference type="Rhea" id="RHEA-COMP:10131"/>
        <dbReference type="Rhea" id="RHEA-COMP:11032"/>
        <dbReference type="ChEBI" id="CHEBI:29950"/>
        <dbReference type="ChEBI" id="CHEBI:57287"/>
        <dbReference type="ChEBI" id="CHEBI:57379"/>
        <dbReference type="ChEBI" id="CHEBI:74151"/>
        <dbReference type="EC" id="2.3.1.225"/>
    </reaction>
</comment>
<keyword evidence="3 7" id="KW-0812">Transmembrane</keyword>
<feature type="transmembrane region" description="Helical" evidence="7">
    <location>
        <begin position="137"/>
        <end position="161"/>
    </location>
</feature>